<gene>
    <name evidence="2" type="ORF">PHYEVI_LOCUS3652</name>
</gene>
<feature type="compositionally biased region" description="Basic and acidic residues" evidence="1">
    <location>
        <begin position="127"/>
        <end position="148"/>
    </location>
</feature>
<name>A0A9P0GVZ4_PHYSR</name>
<evidence type="ECO:0000313" key="3">
    <source>
        <dbReference type="Proteomes" id="UP001153712"/>
    </source>
</evidence>
<dbReference type="AlphaFoldDB" id="A0A9P0GVZ4"/>
<organism evidence="2 3">
    <name type="scientific">Phyllotreta striolata</name>
    <name type="common">Striped flea beetle</name>
    <name type="synonym">Crioceris striolata</name>
    <dbReference type="NCBI Taxonomy" id="444603"/>
    <lineage>
        <taxon>Eukaryota</taxon>
        <taxon>Metazoa</taxon>
        <taxon>Ecdysozoa</taxon>
        <taxon>Arthropoda</taxon>
        <taxon>Hexapoda</taxon>
        <taxon>Insecta</taxon>
        <taxon>Pterygota</taxon>
        <taxon>Neoptera</taxon>
        <taxon>Endopterygota</taxon>
        <taxon>Coleoptera</taxon>
        <taxon>Polyphaga</taxon>
        <taxon>Cucujiformia</taxon>
        <taxon>Chrysomeloidea</taxon>
        <taxon>Chrysomelidae</taxon>
        <taxon>Galerucinae</taxon>
        <taxon>Alticini</taxon>
        <taxon>Phyllotreta</taxon>
    </lineage>
</organism>
<feature type="compositionally biased region" description="Polar residues" evidence="1">
    <location>
        <begin position="66"/>
        <end position="80"/>
    </location>
</feature>
<feature type="region of interest" description="Disordered" evidence="1">
    <location>
        <begin position="21"/>
        <end position="148"/>
    </location>
</feature>
<dbReference type="EMBL" id="OU900106">
    <property type="protein sequence ID" value="CAH1164925.1"/>
    <property type="molecule type" value="Genomic_DNA"/>
</dbReference>
<dbReference type="Proteomes" id="UP001153712">
    <property type="component" value="Chromosome 13"/>
</dbReference>
<evidence type="ECO:0000313" key="2">
    <source>
        <dbReference type="EMBL" id="CAH1164925.1"/>
    </source>
</evidence>
<sequence>MLKSYEKEKQKEECRQRVVLGELNDNHNNGKNMFSDPMPSPSSSSKYTNMQNQKSLRWRSPLVSPAANQKARNAENSTQYHYGYKTQPKQFNAKPAENTPWKRIQKTPMKQQPTKRPKLNVSQFPLSDKEFEQSEEKPIYAESKDQSFVHHTPKSAIDYYSQLLSLQNVKEETSEKFDASLPDLNISGESSSYAQREPVILSQNKPLSGENPYESRQYPRNDPPVFHKAFEKSNADKIGMHYSNYVDPVPIERHPTYGEYIPMRYVYPKEAVRRNLPPLAPPGYEDYGNFRYPIDYREMRPFLPVTPRHVSMPEVEYRHRVPVRNPPMWNPYLYNPQDDLNASFLARNPAYRQQNYPAYPPDVFDPEKYRGEQTRFYQDVGINQFPVDKEYVMRKYLHSISYE</sequence>
<proteinExistence type="predicted"/>
<accession>A0A9P0GVZ4</accession>
<feature type="compositionally biased region" description="Low complexity" evidence="1">
    <location>
        <begin position="35"/>
        <end position="45"/>
    </location>
</feature>
<protein>
    <submittedName>
        <fullName evidence="2">Uncharacterized protein</fullName>
    </submittedName>
</protein>
<keyword evidence="3" id="KW-1185">Reference proteome</keyword>
<reference evidence="2" key="1">
    <citation type="submission" date="2022-01" db="EMBL/GenBank/DDBJ databases">
        <authorList>
            <person name="King R."/>
        </authorList>
    </citation>
    <scope>NUCLEOTIDE SEQUENCE</scope>
</reference>
<evidence type="ECO:0000256" key="1">
    <source>
        <dbReference type="SAM" id="MobiDB-lite"/>
    </source>
</evidence>
<feature type="compositionally biased region" description="Polar residues" evidence="1">
    <location>
        <begin position="46"/>
        <end position="55"/>
    </location>
</feature>